<name>A0ACB8GAJ0_9SAUR</name>
<sequence length="123" mass="14248">MFPDLSGVLFYSPLFSNEFTIGKELLVSLTEEPQLDFIPLGLGSKLYWPEMVLKGTFNYSINLSKKSLIKQDTLFLCSSELIKASEEVKKYESTRGYKGSKKCWIFRTCYFWNPVYLEGKLED</sequence>
<dbReference type="Proteomes" id="UP000827872">
    <property type="component" value="Linkage Group LG01"/>
</dbReference>
<organism evidence="1 2">
    <name type="scientific">Sphaerodactylus townsendi</name>
    <dbReference type="NCBI Taxonomy" id="933632"/>
    <lineage>
        <taxon>Eukaryota</taxon>
        <taxon>Metazoa</taxon>
        <taxon>Chordata</taxon>
        <taxon>Craniata</taxon>
        <taxon>Vertebrata</taxon>
        <taxon>Euteleostomi</taxon>
        <taxon>Lepidosauria</taxon>
        <taxon>Squamata</taxon>
        <taxon>Bifurcata</taxon>
        <taxon>Gekkota</taxon>
        <taxon>Sphaerodactylidae</taxon>
        <taxon>Sphaerodactylus</taxon>
    </lineage>
</organism>
<protein>
    <submittedName>
        <fullName evidence="1">Uncharacterized protein</fullName>
    </submittedName>
</protein>
<evidence type="ECO:0000313" key="2">
    <source>
        <dbReference type="Proteomes" id="UP000827872"/>
    </source>
</evidence>
<dbReference type="EMBL" id="CM037614">
    <property type="protein sequence ID" value="KAH8016467.1"/>
    <property type="molecule type" value="Genomic_DNA"/>
</dbReference>
<accession>A0ACB8GAJ0</accession>
<keyword evidence="2" id="KW-1185">Reference proteome</keyword>
<reference evidence="1" key="1">
    <citation type="submission" date="2021-08" db="EMBL/GenBank/DDBJ databases">
        <title>The first chromosome-level gecko genome reveals the dynamic sex chromosomes of Neotropical dwarf geckos (Sphaerodactylidae: Sphaerodactylus).</title>
        <authorList>
            <person name="Pinto B.J."/>
            <person name="Keating S.E."/>
            <person name="Gamble T."/>
        </authorList>
    </citation>
    <scope>NUCLEOTIDE SEQUENCE</scope>
    <source>
        <strain evidence="1">TG3544</strain>
    </source>
</reference>
<evidence type="ECO:0000313" key="1">
    <source>
        <dbReference type="EMBL" id="KAH8016467.1"/>
    </source>
</evidence>
<gene>
    <name evidence="1" type="ORF">K3G42_018224</name>
</gene>
<comment type="caution">
    <text evidence="1">The sequence shown here is derived from an EMBL/GenBank/DDBJ whole genome shotgun (WGS) entry which is preliminary data.</text>
</comment>
<proteinExistence type="predicted"/>